<name>A0A5M9MS48_9EURO</name>
<evidence type="ECO:0000256" key="6">
    <source>
        <dbReference type="ARBA" id="ARBA00023242"/>
    </source>
</evidence>
<dbReference type="RefSeq" id="XP_033429292.1">
    <property type="nucleotide sequence ID" value="XM_033567297.1"/>
</dbReference>
<comment type="subcellular location">
    <subcellularLocation>
        <location evidence="1">Nucleus</location>
    </subcellularLocation>
</comment>
<evidence type="ECO:0000313" key="8">
    <source>
        <dbReference type="EMBL" id="KAA8649931.1"/>
    </source>
</evidence>
<dbReference type="GO" id="GO:0000976">
    <property type="term" value="F:transcription cis-regulatory region binding"/>
    <property type="evidence" value="ECO:0007669"/>
    <property type="project" value="TreeGrafter"/>
</dbReference>
<dbReference type="Proteomes" id="UP000324241">
    <property type="component" value="Unassembled WGS sequence"/>
</dbReference>
<accession>A0A5M9MS48</accession>
<keyword evidence="2" id="KW-0862">Zinc</keyword>
<organism evidence="8 9">
    <name type="scientific">Aspergillus tanneri</name>
    <dbReference type="NCBI Taxonomy" id="1220188"/>
    <lineage>
        <taxon>Eukaryota</taxon>
        <taxon>Fungi</taxon>
        <taxon>Dikarya</taxon>
        <taxon>Ascomycota</taxon>
        <taxon>Pezizomycotina</taxon>
        <taxon>Eurotiomycetes</taxon>
        <taxon>Eurotiomycetidae</taxon>
        <taxon>Eurotiales</taxon>
        <taxon>Aspergillaceae</taxon>
        <taxon>Aspergillus</taxon>
        <taxon>Aspergillus subgen. Circumdati</taxon>
    </lineage>
</organism>
<dbReference type="EMBL" id="QUQM01000001">
    <property type="protein sequence ID" value="KAA8649931.1"/>
    <property type="molecule type" value="Genomic_DNA"/>
</dbReference>
<comment type="caution">
    <text evidence="8">The sequence shown here is derived from an EMBL/GenBank/DDBJ whole genome shotgun (WGS) entry which is preliminary data.</text>
</comment>
<dbReference type="GO" id="GO:0000981">
    <property type="term" value="F:DNA-binding transcription factor activity, RNA polymerase II-specific"/>
    <property type="evidence" value="ECO:0007669"/>
    <property type="project" value="TreeGrafter"/>
</dbReference>
<feature type="compositionally biased region" description="Low complexity" evidence="7">
    <location>
        <begin position="37"/>
        <end position="47"/>
    </location>
</feature>
<dbReference type="VEuPathDB" id="FungiDB:EYZ11_000992"/>
<evidence type="ECO:0000256" key="2">
    <source>
        <dbReference type="ARBA" id="ARBA00022833"/>
    </source>
</evidence>
<evidence type="ECO:0000256" key="5">
    <source>
        <dbReference type="ARBA" id="ARBA00023163"/>
    </source>
</evidence>
<dbReference type="VEuPathDB" id="FungiDB:EYZ11_000974"/>
<sequence>MRDLRIEALEGKVNQLLGQIKSESPQEESSSINPAVGTTRKGSTTKRTPSEKPPAPDVIAKGIISFDDACSLFDQFRRSMMPHFPFVIIPEETTLQELREQKPFLLLAILTVSLYENMPLRRVLLEEFRNAVRECMVFGLAESPFEVLQGLLVSLGWSQYLYQPRQFTTYFHLALTIVVDLWLDRPAELRTSIPRSEIRTMTHAKLASVARDEKRAVLGCFVISSCVSIIMQKKCTFPWTPHLERFALELAQEPEYPSDQYTIHLVRLQHLLERIDEVSISHPPDMQGRMAEMERHIFAFRQELEDMKNQLSYTRTNCLIIALQCHTIELYLTQVSLFDKFHAIPPHHYISPSNATHPEAPPSFYPRRQREPSMLPSSMTFRIDSLCRGLAAAERYFDSVLTWPVGVEDNISYMQWVQIGFILAISAKLAVTASDPLLYRHERVGPLCDALNMPLVLQNCRRRMQALSNRNVDETGEQDVYSHYEQWLCHIHEWFDRNYCLTQPDGLPPAPTPTQQQRVSAVPVPGPAPTTMPVSTFYPAQARDGNQPAQVCPPENGGLAWLDPYQDASTEEIMNGWMALSAVPL</sequence>
<gene>
    <name evidence="8" type="ORF">ATNIH1004_002610</name>
</gene>
<evidence type="ECO:0000256" key="4">
    <source>
        <dbReference type="ARBA" id="ARBA00023125"/>
    </source>
</evidence>
<dbReference type="OrthoDB" id="5226580at2759"/>
<dbReference type="PANTHER" id="PTHR31845">
    <property type="entry name" value="FINGER DOMAIN PROTEIN, PUTATIVE-RELATED"/>
    <property type="match status" value="1"/>
</dbReference>
<keyword evidence="4" id="KW-0238">DNA-binding</keyword>
<evidence type="ECO:0000313" key="9">
    <source>
        <dbReference type="Proteomes" id="UP000324241"/>
    </source>
</evidence>
<evidence type="ECO:0008006" key="10">
    <source>
        <dbReference type="Google" id="ProtNLM"/>
    </source>
</evidence>
<keyword evidence="5" id="KW-0804">Transcription</keyword>
<dbReference type="GO" id="GO:0005634">
    <property type="term" value="C:nucleus"/>
    <property type="evidence" value="ECO:0007669"/>
    <property type="project" value="UniProtKB-SubCell"/>
</dbReference>
<dbReference type="InterPro" id="IPR051089">
    <property type="entry name" value="prtT"/>
</dbReference>
<keyword evidence="3" id="KW-0805">Transcription regulation</keyword>
<keyword evidence="6" id="KW-0539">Nucleus</keyword>
<feature type="region of interest" description="Disordered" evidence="7">
    <location>
        <begin position="19"/>
        <end position="54"/>
    </location>
</feature>
<proteinExistence type="predicted"/>
<dbReference type="AlphaFoldDB" id="A0A5M9MS48"/>
<feature type="compositionally biased region" description="Polar residues" evidence="7">
    <location>
        <begin position="21"/>
        <end position="33"/>
    </location>
</feature>
<dbReference type="CDD" id="cd12148">
    <property type="entry name" value="fungal_TF_MHR"/>
    <property type="match status" value="1"/>
</dbReference>
<evidence type="ECO:0000256" key="7">
    <source>
        <dbReference type="SAM" id="MobiDB-lite"/>
    </source>
</evidence>
<dbReference type="GeneID" id="54325312"/>
<dbReference type="PANTHER" id="PTHR31845:SF37">
    <property type="entry name" value="TRANSCRIPTION FACTOR DOMAIN-CONTAINING PROTEIN"/>
    <property type="match status" value="1"/>
</dbReference>
<evidence type="ECO:0000256" key="1">
    <source>
        <dbReference type="ARBA" id="ARBA00004123"/>
    </source>
</evidence>
<protein>
    <recommendedName>
        <fullName evidence="10">Transcription factor domain-containing protein</fullName>
    </recommendedName>
</protein>
<reference evidence="8 9" key="1">
    <citation type="submission" date="2019-08" db="EMBL/GenBank/DDBJ databases">
        <title>The genome sequence of a newly discovered highly antifungal drug resistant Aspergillus species, Aspergillus tanneri NIH 1004.</title>
        <authorList>
            <person name="Mounaud S."/>
            <person name="Singh I."/>
            <person name="Joardar V."/>
            <person name="Pakala S."/>
            <person name="Pakala S."/>
            <person name="Venepally P."/>
            <person name="Chung J.K."/>
            <person name="Losada L."/>
            <person name="Nierman W.C."/>
        </authorList>
    </citation>
    <scope>NUCLEOTIDE SEQUENCE [LARGE SCALE GENOMIC DNA]</scope>
    <source>
        <strain evidence="8 9">NIH1004</strain>
    </source>
</reference>
<evidence type="ECO:0000256" key="3">
    <source>
        <dbReference type="ARBA" id="ARBA00023015"/>
    </source>
</evidence>